<keyword evidence="9" id="KW-1185">Reference proteome</keyword>
<feature type="transmembrane region" description="Helical" evidence="7">
    <location>
        <begin position="182"/>
        <end position="200"/>
    </location>
</feature>
<keyword evidence="8" id="KW-0813">Transport</keyword>
<dbReference type="AlphaFoldDB" id="A0A2T0ZG11"/>
<comment type="caution">
    <text evidence="8">The sequence shown here is derived from an EMBL/GenBank/DDBJ whole genome shotgun (WGS) entry which is preliminary data.</text>
</comment>
<keyword evidence="3 7" id="KW-0812">Transmembrane</keyword>
<keyword evidence="4 7" id="KW-1133">Transmembrane helix</keyword>
<accession>A0A2T0ZG11</accession>
<feature type="transmembrane region" description="Helical" evidence="7">
    <location>
        <begin position="148"/>
        <end position="170"/>
    </location>
</feature>
<evidence type="ECO:0000313" key="9">
    <source>
        <dbReference type="Proteomes" id="UP000237752"/>
    </source>
</evidence>
<organism evidence="8 9">
    <name type="scientific">Antricoccus suffuscus</name>
    <dbReference type="NCBI Taxonomy" id="1629062"/>
    <lineage>
        <taxon>Bacteria</taxon>
        <taxon>Bacillati</taxon>
        <taxon>Actinomycetota</taxon>
        <taxon>Actinomycetes</taxon>
        <taxon>Geodermatophilales</taxon>
        <taxon>Antricoccaceae</taxon>
        <taxon>Antricoccus</taxon>
    </lineage>
</organism>
<evidence type="ECO:0000256" key="6">
    <source>
        <dbReference type="SAM" id="MobiDB-lite"/>
    </source>
</evidence>
<protein>
    <submittedName>
        <fullName evidence="8">Simple sugar transport system permease protein</fullName>
    </submittedName>
</protein>
<feature type="transmembrane region" description="Helical" evidence="7">
    <location>
        <begin position="351"/>
        <end position="371"/>
    </location>
</feature>
<feature type="transmembrane region" description="Helical" evidence="7">
    <location>
        <begin position="250"/>
        <end position="268"/>
    </location>
</feature>
<dbReference type="PANTHER" id="PTHR47089:SF1">
    <property type="entry name" value="GUANOSINE ABC TRANSPORTER PERMEASE PROTEIN NUPP"/>
    <property type="match status" value="1"/>
</dbReference>
<keyword evidence="5 7" id="KW-0472">Membrane</keyword>
<dbReference type="RefSeq" id="WP_106350767.1">
    <property type="nucleotide sequence ID" value="NZ_PVUE01000022.1"/>
</dbReference>
<dbReference type="EMBL" id="PVUE01000022">
    <property type="protein sequence ID" value="PRZ35241.1"/>
    <property type="molecule type" value="Genomic_DNA"/>
</dbReference>
<evidence type="ECO:0000256" key="1">
    <source>
        <dbReference type="ARBA" id="ARBA00004651"/>
    </source>
</evidence>
<evidence type="ECO:0000256" key="7">
    <source>
        <dbReference type="SAM" id="Phobius"/>
    </source>
</evidence>
<dbReference type="GO" id="GO:0022857">
    <property type="term" value="F:transmembrane transporter activity"/>
    <property type="evidence" value="ECO:0007669"/>
    <property type="project" value="InterPro"/>
</dbReference>
<dbReference type="PANTHER" id="PTHR47089">
    <property type="entry name" value="ABC TRANSPORTER, PERMEASE PROTEIN"/>
    <property type="match status" value="1"/>
</dbReference>
<feature type="compositionally biased region" description="Basic and acidic residues" evidence="6">
    <location>
        <begin position="9"/>
        <end position="19"/>
    </location>
</feature>
<gene>
    <name evidence="8" type="ORF">CLV47_12261</name>
</gene>
<name>A0A2T0ZG11_9ACTN</name>
<evidence type="ECO:0000256" key="3">
    <source>
        <dbReference type="ARBA" id="ARBA00022692"/>
    </source>
</evidence>
<evidence type="ECO:0000256" key="5">
    <source>
        <dbReference type="ARBA" id="ARBA00023136"/>
    </source>
</evidence>
<feature type="transmembrane region" description="Helical" evidence="7">
    <location>
        <begin position="377"/>
        <end position="396"/>
    </location>
</feature>
<feature type="region of interest" description="Disordered" evidence="6">
    <location>
        <begin position="1"/>
        <end position="39"/>
    </location>
</feature>
<evidence type="ECO:0000313" key="8">
    <source>
        <dbReference type="EMBL" id="PRZ35241.1"/>
    </source>
</evidence>
<keyword evidence="8" id="KW-0762">Sugar transport</keyword>
<keyword evidence="2" id="KW-1003">Cell membrane</keyword>
<feature type="transmembrane region" description="Helical" evidence="7">
    <location>
        <begin position="103"/>
        <end position="121"/>
    </location>
</feature>
<evidence type="ECO:0000256" key="4">
    <source>
        <dbReference type="ARBA" id="ARBA00022989"/>
    </source>
</evidence>
<dbReference type="OrthoDB" id="45037at2"/>
<reference evidence="8 9" key="1">
    <citation type="submission" date="2018-03" db="EMBL/GenBank/DDBJ databases">
        <title>Genomic Encyclopedia of Archaeal and Bacterial Type Strains, Phase II (KMG-II): from individual species to whole genera.</title>
        <authorList>
            <person name="Goeker M."/>
        </authorList>
    </citation>
    <scope>NUCLEOTIDE SEQUENCE [LARGE SCALE GENOMIC DNA]</scope>
    <source>
        <strain evidence="8 9">DSM 100065</strain>
    </source>
</reference>
<comment type="subcellular location">
    <subcellularLocation>
        <location evidence="1">Cell membrane</location>
        <topology evidence="1">Multi-pass membrane protein</topology>
    </subcellularLocation>
</comment>
<dbReference type="GO" id="GO:0005886">
    <property type="term" value="C:plasma membrane"/>
    <property type="evidence" value="ECO:0007669"/>
    <property type="project" value="UniProtKB-SubCell"/>
</dbReference>
<feature type="region of interest" description="Disordered" evidence="6">
    <location>
        <begin position="405"/>
        <end position="454"/>
    </location>
</feature>
<dbReference type="Pfam" id="PF02653">
    <property type="entry name" value="BPD_transp_2"/>
    <property type="match status" value="1"/>
</dbReference>
<dbReference type="Proteomes" id="UP000237752">
    <property type="component" value="Unassembled WGS sequence"/>
</dbReference>
<proteinExistence type="predicted"/>
<feature type="compositionally biased region" description="Basic and acidic residues" evidence="6">
    <location>
        <begin position="438"/>
        <end position="454"/>
    </location>
</feature>
<feature type="transmembrane region" description="Helical" evidence="7">
    <location>
        <begin position="299"/>
        <end position="319"/>
    </location>
</feature>
<dbReference type="CDD" id="cd06580">
    <property type="entry name" value="TM_PBP1_transp_TpRbsC_like"/>
    <property type="match status" value="1"/>
</dbReference>
<dbReference type="InterPro" id="IPR001851">
    <property type="entry name" value="ABC_transp_permease"/>
</dbReference>
<feature type="transmembrane region" description="Helical" evidence="7">
    <location>
        <begin position="57"/>
        <end position="82"/>
    </location>
</feature>
<sequence length="454" mass="47789">MTEPTNRGESNDDGDRTPDQIDGVTATDLEPERESVSGPSLRQARIRKLGLTMSAPVAAFIFALVVVAIVIIASGFNIGAVLDSVNQTMSRGRNIVELINRTGMYYISALAVAVGFRMNLFNIGVEGQYRLAALVAAYVGASVNNLPAVLHILVMIVTASITGAIWAGIAGILKVTRGVSEVISTIMLNAIAAALIGFLLRDGGWSPDPGGRKPFTETIDQSGWFPDLNKIVNPILDALGFDPPPPSTKTYGFIVIALLLGVVYAFLLKRTRFGFDLRASGQNPTAAAASGVSAKKMTIYAMFISGGIAGLVGMAELLGGNQHNFSETFLSGFGFIGIAVALLGRNSPVGMFFAAIVWAFLDVATRGFQIIGISNKLASIMQAVVLFAVVIAYTVVSRRAKEAEARSVAANTPAHPAEIPDGGPPSTDSTSEEAADVEQPHQRTTDSDSGEGTR</sequence>
<evidence type="ECO:0000256" key="2">
    <source>
        <dbReference type="ARBA" id="ARBA00022475"/>
    </source>
</evidence>
<feature type="transmembrane region" description="Helical" evidence="7">
    <location>
        <begin position="325"/>
        <end position="344"/>
    </location>
</feature>